<keyword evidence="1" id="KW-1133">Transmembrane helix</keyword>
<gene>
    <name evidence="2" type="ORF">NCTC10797_00705</name>
</gene>
<name>A0A4U8VTI6_9NOCA</name>
<reference evidence="2 3" key="1">
    <citation type="submission" date="2019-02" db="EMBL/GenBank/DDBJ databases">
        <authorList>
            <consortium name="Pathogen Informatics"/>
        </authorList>
    </citation>
    <scope>NUCLEOTIDE SEQUENCE [LARGE SCALE GENOMIC DNA]</scope>
    <source>
        <strain evidence="2 3">3012STDY6756504</strain>
    </source>
</reference>
<dbReference type="AlphaFoldDB" id="A0A4U8VTI6"/>
<feature type="transmembrane region" description="Helical" evidence="1">
    <location>
        <begin position="148"/>
        <end position="174"/>
    </location>
</feature>
<organism evidence="2 3">
    <name type="scientific">Nocardia cyriacigeorgica</name>
    <dbReference type="NCBI Taxonomy" id="135487"/>
    <lineage>
        <taxon>Bacteria</taxon>
        <taxon>Bacillati</taxon>
        <taxon>Actinomycetota</taxon>
        <taxon>Actinomycetes</taxon>
        <taxon>Mycobacteriales</taxon>
        <taxon>Nocardiaceae</taxon>
        <taxon>Nocardia</taxon>
    </lineage>
</organism>
<dbReference type="EMBL" id="LR215973">
    <property type="protein sequence ID" value="VFA96950.1"/>
    <property type="molecule type" value="Genomic_DNA"/>
</dbReference>
<protein>
    <submittedName>
        <fullName evidence="2">Uncharacterized protein</fullName>
    </submittedName>
</protein>
<evidence type="ECO:0000256" key="1">
    <source>
        <dbReference type="SAM" id="Phobius"/>
    </source>
</evidence>
<sequence length="219" mass="24033">MNRKLTGRSHAQIRLRRCRQPLPDTRLLYLKRPDRVVEPLELEIAGGVPEICSNHGRAAFTLRPFRTQFFDTRKHPRSARSFLAGRNLNTIPPVSTVLVGAWPVCARCEHSARWWRRMGVALLWAMAAIFAAFVVVIAAGWAGAKVPIAVAMVLVFAFFPGSLPIGMVVALWCLGKCGAPAKFQCVDDGLLLNVTAHPDFCAALRASPGRDGAYTTEAN</sequence>
<dbReference type="Proteomes" id="UP000290439">
    <property type="component" value="Chromosome"/>
</dbReference>
<feature type="transmembrane region" description="Helical" evidence="1">
    <location>
        <begin position="120"/>
        <end position="142"/>
    </location>
</feature>
<evidence type="ECO:0000313" key="2">
    <source>
        <dbReference type="EMBL" id="VFA96950.1"/>
    </source>
</evidence>
<proteinExistence type="predicted"/>
<keyword evidence="1" id="KW-0812">Transmembrane</keyword>
<keyword evidence="1" id="KW-0472">Membrane</keyword>
<evidence type="ECO:0000313" key="3">
    <source>
        <dbReference type="Proteomes" id="UP000290439"/>
    </source>
</evidence>
<accession>A0A4U8VTI6</accession>